<proteinExistence type="predicted"/>
<organism evidence="1">
    <name type="scientific">marine metagenome</name>
    <dbReference type="NCBI Taxonomy" id="408172"/>
    <lineage>
        <taxon>unclassified sequences</taxon>
        <taxon>metagenomes</taxon>
        <taxon>ecological metagenomes</taxon>
    </lineage>
</organism>
<accession>A0A382WMW0</accession>
<feature type="non-terminal residue" evidence="1">
    <location>
        <position position="1"/>
    </location>
</feature>
<dbReference type="EMBL" id="UINC01161014">
    <property type="protein sequence ID" value="SVD59960.1"/>
    <property type="molecule type" value="Genomic_DNA"/>
</dbReference>
<dbReference type="AlphaFoldDB" id="A0A382WMW0"/>
<evidence type="ECO:0000313" key="1">
    <source>
        <dbReference type="EMBL" id="SVD59960.1"/>
    </source>
</evidence>
<gene>
    <name evidence="1" type="ORF">METZ01_LOCUS412814</name>
</gene>
<reference evidence="1" key="1">
    <citation type="submission" date="2018-05" db="EMBL/GenBank/DDBJ databases">
        <authorList>
            <person name="Lanie J.A."/>
            <person name="Ng W.-L."/>
            <person name="Kazmierczak K.M."/>
            <person name="Andrzejewski T.M."/>
            <person name="Davidsen T.M."/>
            <person name="Wayne K.J."/>
            <person name="Tettelin H."/>
            <person name="Glass J.I."/>
            <person name="Rusch D."/>
            <person name="Podicherti R."/>
            <person name="Tsui H.-C.T."/>
            <person name="Winkler M.E."/>
        </authorList>
    </citation>
    <scope>NUCLEOTIDE SEQUENCE</scope>
</reference>
<name>A0A382WMW0_9ZZZZ</name>
<sequence length="57" mass="5968">LTILNVVTTSTCIGNLVISTDGGEAVTVERCSYTNAGNCNKYCDSAECSDPCQICSE</sequence>
<protein>
    <submittedName>
        <fullName evidence="1">Uncharacterized protein</fullName>
    </submittedName>
</protein>